<organism evidence="1 2">
    <name type="scientific">Paenibacillus larvae subsp. larvae</name>
    <dbReference type="NCBI Taxonomy" id="147375"/>
    <lineage>
        <taxon>Bacteria</taxon>
        <taxon>Bacillati</taxon>
        <taxon>Bacillota</taxon>
        <taxon>Bacilli</taxon>
        <taxon>Bacillales</taxon>
        <taxon>Paenibacillaceae</taxon>
        <taxon>Paenibacillus</taxon>
    </lineage>
</organism>
<dbReference type="EMBL" id="CP019717">
    <property type="protein sequence ID" value="QHZ51862.1"/>
    <property type="molecule type" value="Genomic_DNA"/>
</dbReference>
<dbReference type="Gene3D" id="3.30.200.20">
    <property type="entry name" value="Phosphorylase Kinase, domain 1"/>
    <property type="match status" value="1"/>
</dbReference>
<evidence type="ECO:0000313" key="2">
    <source>
        <dbReference type="Proteomes" id="UP000464330"/>
    </source>
</evidence>
<evidence type="ECO:0000313" key="1">
    <source>
        <dbReference type="EMBL" id="QHZ51862.1"/>
    </source>
</evidence>
<accession>A0A6C0QT27</accession>
<reference evidence="1 2" key="1">
    <citation type="journal article" date="2020" name="Int. J. Med. Microbiol.">
        <title>Discovery of Paenibacillus larvae ERIC V: Phenotypic and genomic comparison to genotypes ERIC I-IV reveal different inventories of virulence factors which correlate with epidemiological prevalences of American Foulbrood.</title>
        <authorList>
            <person name="Beims H."/>
            <person name="Bunk B."/>
            <person name="Erler S."/>
            <person name="Mohr K.I."/>
            <person name="Sproer C."/>
            <person name="Pradella S."/>
            <person name="Gunther G."/>
            <person name="Rohde M."/>
            <person name="von der Ohe W."/>
            <person name="Steinert M."/>
        </authorList>
    </citation>
    <scope>NUCLEOTIDE SEQUENCE [LARGE SCALE GENOMIC DNA]</scope>
    <source>
        <strain evidence="1">Eric_V</strain>
    </source>
</reference>
<gene>
    <name evidence="1" type="ORF">ERICV_02740</name>
</gene>
<protein>
    <submittedName>
        <fullName evidence="1">Uncharacterized protein</fullName>
    </submittedName>
</protein>
<dbReference type="Proteomes" id="UP000464330">
    <property type="component" value="Chromosome"/>
</dbReference>
<dbReference type="AlphaFoldDB" id="A0A6C0QT27"/>
<name>A0A6C0QT27_9BACL</name>
<sequence>MHTINEDLVRKFINKQFPEWSKLEIRPVKNSGNDNRTFHLGNHMSVRLPSAECYVSQVEKEQNGYQNYQKNFLYLFQHL</sequence>
<proteinExistence type="predicted"/>